<dbReference type="CDD" id="cd02440">
    <property type="entry name" value="AdoMet_MTases"/>
    <property type="match status" value="1"/>
</dbReference>
<dbReference type="GO" id="GO:0032259">
    <property type="term" value="P:methylation"/>
    <property type="evidence" value="ECO:0007669"/>
    <property type="project" value="UniProtKB-KW"/>
</dbReference>
<comment type="caution">
    <text evidence="4">The sequence shown here is derived from an EMBL/GenBank/DDBJ whole genome shotgun (WGS) entry which is preliminary data.</text>
</comment>
<dbReference type="Pfam" id="PF13649">
    <property type="entry name" value="Methyltransf_25"/>
    <property type="match status" value="1"/>
</dbReference>
<dbReference type="InterPro" id="IPR029063">
    <property type="entry name" value="SAM-dependent_MTases_sf"/>
</dbReference>
<sequence length="67" mass="7294">MLDLGCGTGDLTHDIAASKAVVIGMDLSETMIQQARNKYPHLQFWGANAEDFHVDKPLDAVFSNAAF</sequence>
<name>A0A2T2XKR3_9FIRM</name>
<protein>
    <recommendedName>
        <fullName evidence="3">Methyltransferase domain-containing protein</fullName>
    </recommendedName>
</protein>
<gene>
    <name evidence="4" type="ORF">C7B46_02640</name>
</gene>
<dbReference type="SUPFAM" id="SSF53335">
    <property type="entry name" value="S-adenosyl-L-methionine-dependent methyltransferases"/>
    <property type="match status" value="1"/>
</dbReference>
<feature type="domain" description="Methyltransferase" evidence="3">
    <location>
        <begin position="2"/>
        <end position="64"/>
    </location>
</feature>
<reference evidence="4 5" key="1">
    <citation type="journal article" date="2014" name="BMC Genomics">
        <title>Comparison of environmental and isolate Sulfobacillus genomes reveals diverse carbon, sulfur, nitrogen, and hydrogen metabolisms.</title>
        <authorList>
            <person name="Justice N.B."/>
            <person name="Norman A."/>
            <person name="Brown C.T."/>
            <person name="Singh A."/>
            <person name="Thomas B.C."/>
            <person name="Banfield J.F."/>
        </authorList>
    </citation>
    <scope>NUCLEOTIDE SEQUENCE [LARGE SCALE GENOMIC DNA]</scope>
    <source>
        <strain evidence="4">AMDSBA4</strain>
    </source>
</reference>
<dbReference type="InterPro" id="IPR041698">
    <property type="entry name" value="Methyltransf_25"/>
</dbReference>
<evidence type="ECO:0000256" key="1">
    <source>
        <dbReference type="ARBA" id="ARBA00022603"/>
    </source>
</evidence>
<dbReference type="GO" id="GO:0008168">
    <property type="term" value="F:methyltransferase activity"/>
    <property type="evidence" value="ECO:0007669"/>
    <property type="project" value="UniProtKB-KW"/>
</dbReference>
<proteinExistence type="predicted"/>
<dbReference type="Gene3D" id="3.40.50.150">
    <property type="entry name" value="Vaccinia Virus protein VP39"/>
    <property type="match status" value="1"/>
</dbReference>
<evidence type="ECO:0000313" key="4">
    <source>
        <dbReference type="EMBL" id="PSR35071.1"/>
    </source>
</evidence>
<dbReference type="AlphaFoldDB" id="A0A2T2XKR3"/>
<dbReference type="PANTHER" id="PTHR43861">
    <property type="entry name" value="TRANS-ACONITATE 2-METHYLTRANSFERASE-RELATED"/>
    <property type="match status" value="1"/>
</dbReference>
<evidence type="ECO:0000313" key="5">
    <source>
        <dbReference type="Proteomes" id="UP000242972"/>
    </source>
</evidence>
<dbReference type="PANTHER" id="PTHR43861:SF1">
    <property type="entry name" value="TRANS-ACONITATE 2-METHYLTRANSFERASE"/>
    <property type="match status" value="1"/>
</dbReference>
<keyword evidence="2" id="KW-0808">Transferase</keyword>
<evidence type="ECO:0000256" key="2">
    <source>
        <dbReference type="ARBA" id="ARBA00022679"/>
    </source>
</evidence>
<dbReference type="Proteomes" id="UP000242972">
    <property type="component" value="Unassembled WGS sequence"/>
</dbReference>
<keyword evidence="1" id="KW-0489">Methyltransferase</keyword>
<evidence type="ECO:0000259" key="3">
    <source>
        <dbReference type="Pfam" id="PF13649"/>
    </source>
</evidence>
<accession>A0A2T2XKR3</accession>
<dbReference type="EMBL" id="PXYW01000004">
    <property type="protein sequence ID" value="PSR35071.1"/>
    <property type="molecule type" value="Genomic_DNA"/>
</dbReference>
<organism evidence="4 5">
    <name type="scientific">Sulfobacillus benefaciens</name>
    <dbReference type="NCBI Taxonomy" id="453960"/>
    <lineage>
        <taxon>Bacteria</taxon>
        <taxon>Bacillati</taxon>
        <taxon>Bacillota</taxon>
        <taxon>Clostridia</taxon>
        <taxon>Eubacteriales</taxon>
        <taxon>Clostridiales Family XVII. Incertae Sedis</taxon>
        <taxon>Sulfobacillus</taxon>
    </lineage>
</organism>